<dbReference type="GO" id="GO:0009294">
    <property type="term" value="P:DNA-mediated transformation"/>
    <property type="evidence" value="ECO:0007669"/>
    <property type="project" value="InterPro"/>
</dbReference>
<evidence type="ECO:0000256" key="1">
    <source>
        <dbReference type="ARBA" id="ARBA00006525"/>
    </source>
</evidence>
<evidence type="ECO:0000313" key="3">
    <source>
        <dbReference type="EMBL" id="VTQ89626.1"/>
    </source>
</evidence>
<dbReference type="AlphaFoldDB" id="A0A4U9REK8"/>
<dbReference type="InterPro" id="IPR036388">
    <property type="entry name" value="WH-like_DNA-bd_sf"/>
</dbReference>
<evidence type="ECO:0000313" key="4">
    <source>
        <dbReference type="Proteomes" id="UP000308489"/>
    </source>
</evidence>
<dbReference type="OrthoDB" id="9785707at2"/>
<dbReference type="Gene3D" id="1.10.10.10">
    <property type="entry name" value="Winged helix-like DNA-binding domain superfamily/Winged helix DNA-binding domain"/>
    <property type="match status" value="1"/>
</dbReference>
<dbReference type="NCBIfam" id="TIGR00732">
    <property type="entry name" value="dprA"/>
    <property type="match status" value="1"/>
</dbReference>
<reference evidence="3 4" key="1">
    <citation type="submission" date="2019-05" db="EMBL/GenBank/DDBJ databases">
        <authorList>
            <consortium name="Pathogen Informatics"/>
        </authorList>
    </citation>
    <scope>NUCLEOTIDE SEQUENCE [LARGE SCALE GENOMIC DNA]</scope>
    <source>
        <strain evidence="3 4">NCTC503</strain>
    </source>
</reference>
<dbReference type="EMBL" id="LR590481">
    <property type="protein sequence ID" value="VTQ89626.1"/>
    <property type="molecule type" value="Genomic_DNA"/>
</dbReference>
<dbReference type="Pfam" id="PF02481">
    <property type="entry name" value="DNA_processg_A"/>
    <property type="match status" value="1"/>
</dbReference>
<dbReference type="PANTHER" id="PTHR43022">
    <property type="entry name" value="PROTEIN SMF"/>
    <property type="match status" value="1"/>
</dbReference>
<dbReference type="Proteomes" id="UP000308489">
    <property type="component" value="Chromosome 1"/>
</dbReference>
<organism evidence="3 4">
    <name type="scientific">Hathewaya histolytica</name>
    <name type="common">Clostridium histolyticum</name>
    <dbReference type="NCBI Taxonomy" id="1498"/>
    <lineage>
        <taxon>Bacteria</taxon>
        <taxon>Bacillati</taxon>
        <taxon>Bacillota</taxon>
        <taxon>Clostridia</taxon>
        <taxon>Eubacteriales</taxon>
        <taxon>Clostridiaceae</taxon>
        <taxon>Hathewaya</taxon>
    </lineage>
</organism>
<dbReference type="InterPro" id="IPR057666">
    <property type="entry name" value="DrpA_SLOG"/>
</dbReference>
<dbReference type="KEGG" id="hhw:NCTC503_01443"/>
<dbReference type="PANTHER" id="PTHR43022:SF1">
    <property type="entry name" value="PROTEIN SMF"/>
    <property type="match status" value="1"/>
</dbReference>
<name>A0A4U9REK8_HATHI</name>
<protein>
    <submittedName>
        <fullName evidence="3">Smf protein</fullName>
    </submittedName>
</protein>
<proteinExistence type="inferred from homology"/>
<dbReference type="InterPro" id="IPR003488">
    <property type="entry name" value="DprA"/>
</dbReference>
<dbReference type="SUPFAM" id="SSF102405">
    <property type="entry name" value="MCP/YpsA-like"/>
    <property type="match status" value="1"/>
</dbReference>
<dbReference type="RefSeq" id="WP_138210098.1">
    <property type="nucleotide sequence ID" value="NZ_CBCRUQ010000012.1"/>
</dbReference>
<gene>
    <name evidence="3" type="primary">smf</name>
    <name evidence="3" type="ORF">NCTC503_01443</name>
</gene>
<comment type="similarity">
    <text evidence="1">Belongs to the DprA/Smf family.</text>
</comment>
<sequence>MNKYDIWFSLVKLSPIIKYNLLKHFNSFEDILQVITSNNIEGVSGLKEKVIYELKNAYDEEKIYNIQDIMVKEDIKITSYFNKDYPEKLRNIVDPPAVLFYKGNLNKINNRSVSIVGARECTLYGENVTEEICRILSGNNINIISGLARGIDTTSHKTSLKENNYTCGVLGCGVNNIYPKENKKIYDEMEQKGLIISEYIPNAKPNSWHFPIRNRIISGLCELLIIIEASEKSGSLITANLALEQGKDVMSVPGSVFSKFSRGTNKLIKDGAHVFTCEKDLYEILKIQKQNVKNIKNNVNLKGEEVKILSILSDKPMHINEIVKLTNIDIERLLGVLFEMQTFSKIRCICGNFYVKNQKLA</sequence>
<keyword evidence="4" id="KW-1185">Reference proteome</keyword>
<evidence type="ECO:0000259" key="2">
    <source>
        <dbReference type="Pfam" id="PF02481"/>
    </source>
</evidence>
<accession>A0A4U9REK8</accession>
<feature type="domain" description="Smf/DprA SLOG" evidence="2">
    <location>
        <begin position="77"/>
        <end position="284"/>
    </location>
</feature>
<dbReference type="Gene3D" id="3.40.50.450">
    <property type="match status" value="1"/>
</dbReference>